<keyword evidence="2" id="KW-0489">Methyltransferase</keyword>
<dbReference type="SUPFAM" id="SSF53335">
    <property type="entry name" value="S-adenosyl-L-methionine-dependent methyltransferases"/>
    <property type="match status" value="1"/>
</dbReference>
<reference evidence="2 3" key="1">
    <citation type="submission" date="2019-01" db="EMBL/GenBank/DDBJ databases">
        <authorList>
            <person name="Chen W.-M."/>
        </authorList>
    </citation>
    <scope>NUCLEOTIDE SEQUENCE [LARGE SCALE GENOMIC DNA]</scope>
    <source>
        <strain evidence="2 3">TLA-22</strain>
    </source>
</reference>
<dbReference type="PANTHER" id="PTHR34203:SF15">
    <property type="entry name" value="SLL1173 PROTEIN"/>
    <property type="match status" value="1"/>
</dbReference>
<dbReference type="EMBL" id="RZUL01000005">
    <property type="protein sequence ID" value="RVT39825.1"/>
    <property type="molecule type" value="Genomic_DNA"/>
</dbReference>
<organism evidence="2 3">
    <name type="scientific">Sphingobium algorifonticola</name>
    <dbReference type="NCBI Taxonomy" id="2008318"/>
    <lineage>
        <taxon>Bacteria</taxon>
        <taxon>Pseudomonadati</taxon>
        <taxon>Pseudomonadota</taxon>
        <taxon>Alphaproteobacteria</taxon>
        <taxon>Sphingomonadales</taxon>
        <taxon>Sphingomonadaceae</taxon>
        <taxon>Sphingobium</taxon>
    </lineage>
</organism>
<accession>A0A437J579</accession>
<keyword evidence="3" id="KW-1185">Reference proteome</keyword>
<evidence type="ECO:0000259" key="1">
    <source>
        <dbReference type="Pfam" id="PF05050"/>
    </source>
</evidence>
<dbReference type="GO" id="GO:0032259">
    <property type="term" value="P:methylation"/>
    <property type="evidence" value="ECO:0007669"/>
    <property type="project" value="UniProtKB-KW"/>
</dbReference>
<dbReference type="InterPro" id="IPR029063">
    <property type="entry name" value="SAM-dependent_MTases_sf"/>
</dbReference>
<dbReference type="RefSeq" id="WP_127691524.1">
    <property type="nucleotide sequence ID" value="NZ_RZUL01000005.1"/>
</dbReference>
<dbReference type="Proteomes" id="UP000282977">
    <property type="component" value="Unassembled WGS sequence"/>
</dbReference>
<dbReference type="PANTHER" id="PTHR34203">
    <property type="entry name" value="METHYLTRANSFERASE, FKBM FAMILY PROTEIN"/>
    <property type="match status" value="1"/>
</dbReference>
<keyword evidence="2" id="KW-0808">Transferase</keyword>
<evidence type="ECO:0000313" key="2">
    <source>
        <dbReference type="EMBL" id="RVT39825.1"/>
    </source>
</evidence>
<name>A0A437J579_9SPHN</name>
<comment type="caution">
    <text evidence="2">The sequence shown here is derived from an EMBL/GenBank/DDBJ whole genome shotgun (WGS) entry which is preliminary data.</text>
</comment>
<dbReference type="InterPro" id="IPR052514">
    <property type="entry name" value="SAM-dependent_MTase"/>
</dbReference>
<evidence type="ECO:0000313" key="3">
    <source>
        <dbReference type="Proteomes" id="UP000282977"/>
    </source>
</evidence>
<gene>
    <name evidence="2" type="ORF">ENE74_13845</name>
</gene>
<dbReference type="OrthoDB" id="9152892at2"/>
<dbReference type="Gene3D" id="3.40.50.150">
    <property type="entry name" value="Vaccinia Virus protein VP39"/>
    <property type="match status" value="1"/>
</dbReference>
<dbReference type="Pfam" id="PF05050">
    <property type="entry name" value="Methyltransf_21"/>
    <property type="match status" value="1"/>
</dbReference>
<feature type="domain" description="Methyltransferase FkbM" evidence="1">
    <location>
        <begin position="657"/>
        <end position="814"/>
    </location>
</feature>
<dbReference type="GO" id="GO:0008168">
    <property type="term" value="F:methyltransferase activity"/>
    <property type="evidence" value="ECO:0007669"/>
    <property type="project" value="UniProtKB-KW"/>
</dbReference>
<dbReference type="NCBIfam" id="TIGR01444">
    <property type="entry name" value="fkbM_fam"/>
    <property type="match status" value="1"/>
</dbReference>
<dbReference type="AlphaFoldDB" id="A0A437J579"/>
<dbReference type="InterPro" id="IPR006342">
    <property type="entry name" value="FkbM_mtfrase"/>
</dbReference>
<protein>
    <submittedName>
        <fullName evidence="2">FkbM family methyltransferase</fullName>
    </submittedName>
</protein>
<proteinExistence type="predicted"/>
<sequence length="856" mass="95779">MNWTDMPEYSIAPVETVGADVVLAATAASTFAVYPFALIDCTVDIFNGSASPLTWDKNHPVNLTYRWYSANGDIVVPDGIRTEIGTFLHPGETRRYFVTVPVPLFEGKAILRFSCVHEANFWFCDRFETGGCDIAIDIAAHDAWPHELNNRAAFRALRGSIAAYDLQRQLGALPITYTIAEGAAPPPAADDAMVPDETLPPAWTLSALPVLEHPQAADFSVYRETTHAERWTPNAEVRESIAGPRNSPDLPENAVRIDMGGNDVPIRRSPRLFRAAIAYMQGFYNRHFLEPIIDRIERKHDELLGRYDLLIESEKKTRTLLEKASSSQLNHSRHYAEIADAQLTHFYDQLNVIFSRLGLSLLEMKDDFNRLRHISLQNDHSIKSLNSNILETAKDVRLSSQSAISNNKILNRILTEQMKIHENSRGNSELIRVIYRELLNFIDIPKEISSISHDIKQIDHFHKYIENLLLIVEKNISDSQLKISNIENKQEKDTIDFNKNMARSIEAAKDHSEKLNELKSIIDYIKINSVKLEDLSKIELIFKESILDIVAVTNNNKILLSENEIKINNIRDILDKSYDFLQKNSDSAFSKIDALLLRQVFSLPQRESVVCRNSAGLFLIPESDIDAIAYYSDGTLPEPGTLSVLNKLLIPGGRFVDVGANLGLFSVVASRRVGTAGRVWAIEPTPSTIAALKVTLQLNGVDKIVTLLECAAGAEKGEAKLHIGRTCGHNSILPLDDAKDMVDVPVVALDTLLSGERVDVIKIDVEGWEMNVLKGLENTLRANPQISVILEFGPSHLKRANYGITEWLDELRKFDMDLYEIDEWSGALNPLRATGLEIVESINLLMTNHLPAGLAS</sequence>